<organism evidence="8">
    <name type="scientific">uncultured Pleomorphomonas sp</name>
    <dbReference type="NCBI Taxonomy" id="442121"/>
    <lineage>
        <taxon>Bacteria</taxon>
        <taxon>Pseudomonadati</taxon>
        <taxon>Pseudomonadota</taxon>
        <taxon>Alphaproteobacteria</taxon>
        <taxon>Hyphomicrobiales</taxon>
        <taxon>Pleomorphomonadaceae</taxon>
        <taxon>Pleomorphomonas</taxon>
        <taxon>environmental samples</taxon>
    </lineage>
</organism>
<keyword evidence="5 7" id="KW-0472">Membrane</keyword>
<proteinExistence type="inferred from homology"/>
<dbReference type="EMBL" id="FMJD01000013">
    <property type="protein sequence ID" value="SCM79037.1"/>
    <property type="molecule type" value="Genomic_DNA"/>
</dbReference>
<evidence type="ECO:0000256" key="3">
    <source>
        <dbReference type="ARBA" id="ARBA00022692"/>
    </source>
</evidence>
<keyword evidence="3 6" id="KW-0812">Transmembrane</keyword>
<evidence type="ECO:0000256" key="5">
    <source>
        <dbReference type="ARBA" id="ARBA00023136"/>
    </source>
</evidence>
<dbReference type="GO" id="GO:0055085">
    <property type="term" value="P:transmembrane transport"/>
    <property type="evidence" value="ECO:0007669"/>
    <property type="project" value="InterPro"/>
</dbReference>
<feature type="transmembrane region" description="Helical" evidence="7">
    <location>
        <begin position="180"/>
        <end position="198"/>
    </location>
</feature>
<feature type="transmembrane region" description="Helical" evidence="7">
    <location>
        <begin position="101"/>
        <end position="120"/>
    </location>
</feature>
<dbReference type="PANTHER" id="PTHR30477:SF13">
    <property type="entry name" value="IRON TRANSPORT SYSTEM MEMBRANE PROTEIN HI_0360-RELATED"/>
    <property type="match status" value="1"/>
</dbReference>
<dbReference type="AlphaFoldDB" id="A0A212LNE0"/>
<protein>
    <submittedName>
        <fullName evidence="8">Putative ABC transporter permease protein</fullName>
    </submittedName>
</protein>
<keyword evidence="4 7" id="KW-1133">Transmembrane helix</keyword>
<evidence type="ECO:0000256" key="7">
    <source>
        <dbReference type="SAM" id="Phobius"/>
    </source>
</evidence>
<accession>A0A212LNE0</accession>
<feature type="transmembrane region" description="Helical" evidence="7">
    <location>
        <begin position="228"/>
        <end position="249"/>
    </location>
</feature>
<dbReference type="GO" id="GO:0010043">
    <property type="term" value="P:response to zinc ion"/>
    <property type="evidence" value="ECO:0007669"/>
    <property type="project" value="TreeGrafter"/>
</dbReference>
<feature type="transmembrane region" description="Helical" evidence="7">
    <location>
        <begin position="19"/>
        <end position="39"/>
    </location>
</feature>
<gene>
    <name evidence="8" type="ORF">KL86PLE_90203</name>
</gene>
<dbReference type="InterPro" id="IPR001626">
    <property type="entry name" value="ABC_TroCD"/>
</dbReference>
<feature type="transmembrane region" description="Helical" evidence="7">
    <location>
        <begin position="204"/>
        <end position="221"/>
    </location>
</feature>
<feature type="transmembrane region" description="Helical" evidence="7">
    <location>
        <begin position="255"/>
        <end position="279"/>
    </location>
</feature>
<dbReference type="PANTHER" id="PTHR30477">
    <property type="entry name" value="ABC-TRANSPORTER METAL-BINDING PROTEIN"/>
    <property type="match status" value="1"/>
</dbReference>
<evidence type="ECO:0000313" key="8">
    <source>
        <dbReference type="EMBL" id="SCM79037.1"/>
    </source>
</evidence>
<comment type="similarity">
    <text evidence="2 6">Belongs to the ABC-3 integral membrane protein family.</text>
</comment>
<feature type="transmembrane region" description="Helical" evidence="7">
    <location>
        <begin position="69"/>
        <end position="89"/>
    </location>
</feature>
<dbReference type="RefSeq" id="WP_100082616.1">
    <property type="nucleotide sequence ID" value="NZ_LT608334.1"/>
</dbReference>
<name>A0A212LNE0_9HYPH</name>
<comment type="subcellular location">
    <subcellularLocation>
        <location evidence="6">Cell membrane</location>
        <topology evidence="6">Multi-pass membrane protein</topology>
    </subcellularLocation>
    <subcellularLocation>
        <location evidence="1">Membrane</location>
        <topology evidence="1">Multi-pass membrane protein</topology>
    </subcellularLocation>
</comment>
<evidence type="ECO:0000256" key="6">
    <source>
        <dbReference type="RuleBase" id="RU003943"/>
    </source>
</evidence>
<dbReference type="SUPFAM" id="SSF81345">
    <property type="entry name" value="ABC transporter involved in vitamin B12 uptake, BtuC"/>
    <property type="match status" value="1"/>
</dbReference>
<evidence type="ECO:0000256" key="4">
    <source>
        <dbReference type="ARBA" id="ARBA00022989"/>
    </source>
</evidence>
<reference evidence="8" key="1">
    <citation type="submission" date="2016-08" db="EMBL/GenBank/DDBJ databases">
        <authorList>
            <person name="Seilhamer J.J."/>
        </authorList>
    </citation>
    <scope>NUCLEOTIDE SEQUENCE</scope>
    <source>
        <strain evidence="8">86</strain>
    </source>
</reference>
<keyword evidence="6" id="KW-0813">Transport</keyword>
<feature type="transmembrane region" description="Helical" evidence="7">
    <location>
        <begin position="46"/>
        <end position="63"/>
    </location>
</feature>
<dbReference type="Gene3D" id="1.10.3470.10">
    <property type="entry name" value="ABC transporter involved in vitamin B12 uptake, BtuC"/>
    <property type="match status" value="1"/>
</dbReference>
<evidence type="ECO:0000256" key="1">
    <source>
        <dbReference type="ARBA" id="ARBA00004141"/>
    </source>
</evidence>
<dbReference type="Pfam" id="PF00950">
    <property type="entry name" value="ABC-3"/>
    <property type="match status" value="1"/>
</dbReference>
<dbReference type="InterPro" id="IPR037294">
    <property type="entry name" value="ABC_BtuC-like"/>
</dbReference>
<feature type="transmembrane region" description="Helical" evidence="7">
    <location>
        <begin position="140"/>
        <end position="159"/>
    </location>
</feature>
<evidence type="ECO:0000256" key="2">
    <source>
        <dbReference type="ARBA" id="ARBA00008034"/>
    </source>
</evidence>
<dbReference type="GO" id="GO:0043190">
    <property type="term" value="C:ATP-binding cassette (ABC) transporter complex"/>
    <property type="evidence" value="ECO:0007669"/>
    <property type="project" value="InterPro"/>
</dbReference>
<sequence>MTAADLLSIFADFAFMRRALAGCLVLSVAAAPIGVFLMLRRLSLTGDAMAHAILPGVAAGYLLAGLNLWAMTAGGLAAGLAIALMASAVTRLTPLREDASLATLYLVSLALGVILISARGSAVDVMHLLFGSVLAIDDTALTFIGIVASITVVAFAVMWRPLVLECIDPGFLKAVGGRGALIHVAFMLVMVLNLIAGFQALGTLLSVGLMMLPAASARFWTRSLGAMTALAMVFAALSSLCGLTASFVANLPSGPAIIVAAGVVYAFSIAFGPAGGLIARFRPARHHRTG</sequence>